<sequence length="129" mass="14817">MESKKPKNKNFTIKVTENQYKEFSEIATSNGLTKSSWGNVLLSTHKHNFENDELSAEGNELVDTMMLLLTQLLEKLEIWRTGDNPRSAQLLITQMKLAIEILDSIKFISDSSANELIANYRSLYHRQII</sequence>
<accession>A0ABS7XRH2</accession>
<comment type="caution">
    <text evidence="1">The sequence shown here is derived from an EMBL/GenBank/DDBJ whole genome shotgun (WGS) entry which is preliminary data.</text>
</comment>
<evidence type="ECO:0000313" key="2">
    <source>
        <dbReference type="Proteomes" id="UP001198901"/>
    </source>
</evidence>
<proteinExistence type="predicted"/>
<organism evidence="1 2">
    <name type="scientific">Winogradskyella alexanderae</name>
    <dbReference type="NCBI Taxonomy" id="2877123"/>
    <lineage>
        <taxon>Bacteria</taxon>
        <taxon>Pseudomonadati</taxon>
        <taxon>Bacteroidota</taxon>
        <taxon>Flavobacteriia</taxon>
        <taxon>Flavobacteriales</taxon>
        <taxon>Flavobacteriaceae</taxon>
        <taxon>Winogradskyella</taxon>
    </lineage>
</organism>
<dbReference type="RefSeq" id="WP_224528304.1">
    <property type="nucleotide sequence ID" value="NZ_JAIUJR010000005.1"/>
</dbReference>
<keyword evidence="2" id="KW-1185">Reference proteome</keyword>
<dbReference type="Proteomes" id="UP001198901">
    <property type="component" value="Unassembled WGS sequence"/>
</dbReference>
<gene>
    <name evidence="1" type="ORF">LBU54_08450</name>
</gene>
<protein>
    <submittedName>
        <fullName evidence="1">Uncharacterized protein</fullName>
    </submittedName>
</protein>
<name>A0ABS7XRH2_9FLAO</name>
<reference evidence="2" key="1">
    <citation type="submission" date="2023-07" db="EMBL/GenBank/DDBJ databases">
        <authorList>
            <person name="Yue Y."/>
        </authorList>
    </citation>
    <scope>NUCLEOTIDE SEQUENCE [LARGE SCALE GENOMIC DNA]</scope>
    <source>
        <strain evidence="2">D23</strain>
    </source>
</reference>
<evidence type="ECO:0000313" key="1">
    <source>
        <dbReference type="EMBL" id="MCA0132613.1"/>
    </source>
</evidence>
<dbReference type="EMBL" id="JAIUJR010000005">
    <property type="protein sequence ID" value="MCA0132613.1"/>
    <property type="molecule type" value="Genomic_DNA"/>
</dbReference>